<evidence type="ECO:0000256" key="2">
    <source>
        <dbReference type="ARBA" id="ARBA00022670"/>
    </source>
</evidence>
<reference evidence="12 13" key="1">
    <citation type="journal article" date="2008" name="Nature">
        <title>The Phaeodactylum genome reveals the evolutionary history of diatom genomes.</title>
        <authorList>
            <person name="Bowler C."/>
            <person name="Allen A.E."/>
            <person name="Badger J.H."/>
            <person name="Grimwood J."/>
            <person name="Jabbari K."/>
            <person name="Kuo A."/>
            <person name="Maheswari U."/>
            <person name="Martens C."/>
            <person name="Maumus F."/>
            <person name="Otillar R.P."/>
            <person name="Rayko E."/>
            <person name="Salamov A."/>
            <person name="Vandepoele K."/>
            <person name="Beszteri B."/>
            <person name="Gruber A."/>
            <person name="Heijde M."/>
            <person name="Katinka M."/>
            <person name="Mock T."/>
            <person name="Valentin K."/>
            <person name="Verret F."/>
            <person name="Berges J.A."/>
            <person name="Brownlee C."/>
            <person name="Cadoret J.P."/>
            <person name="Chiovitti A."/>
            <person name="Choi C.J."/>
            <person name="Coesel S."/>
            <person name="De Martino A."/>
            <person name="Detter J.C."/>
            <person name="Durkin C."/>
            <person name="Falciatore A."/>
            <person name="Fournet J."/>
            <person name="Haruta M."/>
            <person name="Huysman M.J."/>
            <person name="Jenkins B.D."/>
            <person name="Jiroutova K."/>
            <person name="Jorgensen R.E."/>
            <person name="Joubert Y."/>
            <person name="Kaplan A."/>
            <person name="Kroger N."/>
            <person name="Kroth P.G."/>
            <person name="La Roche J."/>
            <person name="Lindquist E."/>
            <person name="Lommer M."/>
            <person name="Martin-Jezequel V."/>
            <person name="Lopez P.J."/>
            <person name="Lucas S."/>
            <person name="Mangogna M."/>
            <person name="McGinnis K."/>
            <person name="Medlin L.K."/>
            <person name="Montsant A."/>
            <person name="Oudot-Le Secq M.P."/>
            <person name="Napoli C."/>
            <person name="Obornik M."/>
            <person name="Parker M.S."/>
            <person name="Petit J.L."/>
            <person name="Porcel B.M."/>
            <person name="Poulsen N."/>
            <person name="Robison M."/>
            <person name="Rychlewski L."/>
            <person name="Rynearson T.A."/>
            <person name="Schmutz J."/>
            <person name="Shapiro H."/>
            <person name="Siaut M."/>
            <person name="Stanley M."/>
            <person name="Sussman M.R."/>
            <person name="Taylor A.R."/>
            <person name="Vardi A."/>
            <person name="von Dassow P."/>
            <person name="Vyverman W."/>
            <person name="Willis A."/>
            <person name="Wyrwicz L.S."/>
            <person name="Rokhsar D.S."/>
            <person name="Weissenbach J."/>
            <person name="Armbrust E.V."/>
            <person name="Green B.R."/>
            <person name="Van de Peer Y."/>
            <person name="Grigoriev I.V."/>
        </authorList>
    </citation>
    <scope>NUCLEOTIDE SEQUENCE [LARGE SCALE GENOMIC DNA]</scope>
    <source>
        <strain evidence="12 13">CCAP 1055/1</strain>
    </source>
</reference>
<feature type="active site" description="Charge relay system" evidence="7">
    <location>
        <position position="329"/>
    </location>
</feature>
<dbReference type="CDD" id="cd04077">
    <property type="entry name" value="Peptidases_S8_PCSK9_ProteinaseK_like"/>
    <property type="match status" value="1"/>
</dbReference>
<dbReference type="STRING" id="556484.B7GDB6"/>
<dbReference type="PROSITE" id="PS00137">
    <property type="entry name" value="SUBTILASE_HIS"/>
    <property type="match status" value="1"/>
</dbReference>
<dbReference type="InterPro" id="IPR037045">
    <property type="entry name" value="S8pro/Inhibitor_I9_sf"/>
</dbReference>
<dbReference type="KEGG" id="pti:PHATRDRAFT_50210"/>
<dbReference type="PRINTS" id="PR00723">
    <property type="entry name" value="SUBTILISIN"/>
</dbReference>
<gene>
    <name evidence="12" type="ORF">PHATRDRAFT_50210</name>
</gene>
<evidence type="ECO:0000256" key="7">
    <source>
        <dbReference type="PROSITE-ProRule" id="PRU01240"/>
    </source>
</evidence>
<dbReference type="InterPro" id="IPR023827">
    <property type="entry name" value="Peptidase_S8_Asp-AS"/>
</dbReference>
<dbReference type="HOGENOM" id="CLU_011263_1_7_1"/>
<dbReference type="MEROPS" id="S08.050"/>
<comment type="catalytic activity">
    <reaction evidence="5">
        <text>Hydrolysis of proteins with broad specificity for peptide bonds, and a preference for a large uncharged residue in P1. Hydrolyzes peptide amides.</text>
        <dbReference type="EC" id="3.4.21.62"/>
    </reaction>
</comment>
<accession>B7GDB6</accession>
<dbReference type="Proteomes" id="UP000000759">
    <property type="component" value="Chromosome 27"/>
</dbReference>
<dbReference type="InterPro" id="IPR022398">
    <property type="entry name" value="Peptidase_S8_His-AS"/>
</dbReference>
<dbReference type="Pfam" id="PF00082">
    <property type="entry name" value="Peptidase_S8"/>
    <property type="match status" value="1"/>
</dbReference>
<organism evidence="12 13">
    <name type="scientific">Phaeodactylum tricornutum (strain CCAP 1055/1)</name>
    <dbReference type="NCBI Taxonomy" id="556484"/>
    <lineage>
        <taxon>Eukaryota</taxon>
        <taxon>Sar</taxon>
        <taxon>Stramenopiles</taxon>
        <taxon>Ochrophyta</taxon>
        <taxon>Bacillariophyta</taxon>
        <taxon>Bacillariophyceae</taxon>
        <taxon>Bacillariophycidae</taxon>
        <taxon>Naviculales</taxon>
        <taxon>Phaeodactylaceae</taxon>
        <taxon>Phaeodactylum</taxon>
    </lineage>
</organism>
<dbReference type="SUPFAM" id="SSF52743">
    <property type="entry name" value="Subtilisin-like"/>
    <property type="match status" value="1"/>
</dbReference>
<dbReference type="AlphaFoldDB" id="B7GDB6"/>
<dbReference type="PaxDb" id="2850-Phatr50210"/>
<feature type="signal peptide" evidence="10">
    <location>
        <begin position="1"/>
        <end position="18"/>
    </location>
</feature>
<dbReference type="PROSITE" id="PS51892">
    <property type="entry name" value="SUBTILASE"/>
    <property type="match status" value="1"/>
</dbReference>
<evidence type="ECO:0000256" key="8">
    <source>
        <dbReference type="RuleBase" id="RU003355"/>
    </source>
</evidence>
<dbReference type="RefSeq" id="XP_002185099.1">
    <property type="nucleotide sequence ID" value="XM_002185063.1"/>
</dbReference>
<dbReference type="InterPro" id="IPR023828">
    <property type="entry name" value="Peptidase_S8_Ser-AS"/>
</dbReference>
<dbReference type="EC" id="3.4.21.62" evidence="6"/>
<dbReference type="InterPro" id="IPR015500">
    <property type="entry name" value="Peptidase_S8_subtilisin-rel"/>
</dbReference>
<dbReference type="PANTHER" id="PTHR43806:SF11">
    <property type="entry name" value="CEREVISIN-RELATED"/>
    <property type="match status" value="1"/>
</dbReference>
<keyword evidence="2 7" id="KW-0645">Protease</keyword>
<feature type="compositionally biased region" description="Polar residues" evidence="9">
    <location>
        <begin position="359"/>
        <end position="383"/>
    </location>
</feature>
<evidence type="ECO:0000256" key="10">
    <source>
        <dbReference type="SAM" id="SignalP"/>
    </source>
</evidence>
<dbReference type="FunFam" id="3.40.50.200:FF:000014">
    <property type="entry name" value="Proteinase K"/>
    <property type="match status" value="1"/>
</dbReference>
<keyword evidence="13" id="KW-1185">Reference proteome</keyword>
<dbReference type="InParanoid" id="B7GDB6"/>
<dbReference type="GO" id="GO:0005615">
    <property type="term" value="C:extracellular space"/>
    <property type="evidence" value="ECO:0007669"/>
    <property type="project" value="TreeGrafter"/>
</dbReference>
<dbReference type="PROSITE" id="PS00138">
    <property type="entry name" value="SUBTILASE_SER"/>
    <property type="match status" value="1"/>
</dbReference>
<keyword evidence="10" id="KW-0732">Signal</keyword>
<feature type="chain" id="PRO_5002855774" description="subtilisin" evidence="10">
    <location>
        <begin position="19"/>
        <end position="521"/>
    </location>
</feature>
<evidence type="ECO:0000256" key="9">
    <source>
        <dbReference type="SAM" id="MobiDB-lite"/>
    </source>
</evidence>
<evidence type="ECO:0000313" key="13">
    <source>
        <dbReference type="Proteomes" id="UP000000759"/>
    </source>
</evidence>
<evidence type="ECO:0000256" key="6">
    <source>
        <dbReference type="ARBA" id="ARBA00023619"/>
    </source>
</evidence>
<evidence type="ECO:0000259" key="11">
    <source>
        <dbReference type="Pfam" id="PF00082"/>
    </source>
</evidence>
<dbReference type="GeneID" id="7198883"/>
<dbReference type="eggNOG" id="KOG1153">
    <property type="taxonomic scope" value="Eukaryota"/>
</dbReference>
<sequence length="521" mass="54264">MNFKSLAFLTILLPSASARVESHRKLNKVQQGEAIPGQYVIELDSGVGDSRGFTARVLQRSLRSNVIENYDFALKGFAVKDLPDEVLDFLLNLDDVLSVSEDGFVEMDQVQASPTWGLDVIDGSDDDKYTYSFTGKGVDAYILDTGIAAHSDFEGRVASCISFANEACGSDGSGHGTHVAGTVGSKTYGVAKEVTLHDVKVLNAMGRGTYSGVIAAIDHISKIKRENTSKKMVINMSLSGGTNSALDNAINSAANLGIVVVVAAGNANADACNFSPSSAAGALAVGAMNGSNGRTVFSNWGSCVDIFAPGVGIVSLSTTGGTSTKAGTSMASPHVAGVAALYLEAGRSASNIQTDAVTGKLSNLSGSPNRLVTTSQLSNSIPSTRRPTQAPTPAPTMRPTRKPTGHPTPLPTLLPSNAPAEDIVPKVPTIGAKPLIDPDSSLPTKTPASFPISTPLPPPTRAPTKAPTQVPLVLPTPSPVSSQCQASGQVCTAFQRCCSGMRCLRSWSPQLGRHRACRARW</sequence>
<proteinExistence type="inferred from homology"/>
<dbReference type="OrthoDB" id="47834at2759"/>
<dbReference type="PROSITE" id="PS00136">
    <property type="entry name" value="SUBTILASE_ASP"/>
    <property type="match status" value="1"/>
</dbReference>
<dbReference type="GO" id="GO:0004252">
    <property type="term" value="F:serine-type endopeptidase activity"/>
    <property type="evidence" value="ECO:0007669"/>
    <property type="project" value="UniProtKB-UniRule"/>
</dbReference>
<dbReference type="Gene3D" id="3.40.50.200">
    <property type="entry name" value="Peptidase S8/S53 domain"/>
    <property type="match status" value="1"/>
</dbReference>
<dbReference type="InterPro" id="IPR036852">
    <property type="entry name" value="Peptidase_S8/S53_dom_sf"/>
</dbReference>
<dbReference type="SUPFAM" id="SSF54897">
    <property type="entry name" value="Protease propeptides/inhibitors"/>
    <property type="match status" value="1"/>
</dbReference>
<keyword evidence="3 7" id="KW-0378">Hydrolase</keyword>
<protein>
    <recommendedName>
        <fullName evidence="6">subtilisin</fullName>
        <ecNumber evidence="6">3.4.21.62</ecNumber>
    </recommendedName>
</protein>
<name>B7GDB6_PHATC</name>
<evidence type="ECO:0000313" key="12">
    <source>
        <dbReference type="EMBL" id="EEC43546.1"/>
    </source>
</evidence>
<feature type="active site" description="Charge relay system" evidence="7">
    <location>
        <position position="144"/>
    </location>
</feature>
<feature type="active site" description="Charge relay system" evidence="7">
    <location>
        <position position="175"/>
    </location>
</feature>
<feature type="region of interest" description="Disordered" evidence="9">
    <location>
        <begin position="359"/>
        <end position="410"/>
    </location>
</feature>
<reference evidence="13" key="2">
    <citation type="submission" date="2008-08" db="EMBL/GenBank/DDBJ databases">
        <authorList>
            <consortium name="Diatom Consortium"/>
            <person name="Grigoriev I."/>
            <person name="Grimwood J."/>
            <person name="Kuo A."/>
            <person name="Otillar R.P."/>
            <person name="Salamov A."/>
            <person name="Detter J.C."/>
            <person name="Lindquist E."/>
            <person name="Shapiro H."/>
            <person name="Lucas S."/>
            <person name="Glavina del Rio T."/>
            <person name="Pitluck S."/>
            <person name="Rokhsar D."/>
            <person name="Bowler C."/>
        </authorList>
    </citation>
    <scope>GENOME REANNOTATION</scope>
    <source>
        <strain evidence="13">CCAP 1055/1</strain>
    </source>
</reference>
<keyword evidence="4 7" id="KW-0720">Serine protease</keyword>
<dbReference type="EMBL" id="CM000629">
    <property type="protein sequence ID" value="EEC43546.1"/>
    <property type="molecule type" value="Genomic_DNA"/>
</dbReference>
<evidence type="ECO:0000256" key="3">
    <source>
        <dbReference type="ARBA" id="ARBA00022801"/>
    </source>
</evidence>
<feature type="domain" description="Peptidase S8/S53" evidence="11">
    <location>
        <begin position="136"/>
        <end position="353"/>
    </location>
</feature>
<evidence type="ECO:0000256" key="4">
    <source>
        <dbReference type="ARBA" id="ARBA00022825"/>
    </source>
</evidence>
<dbReference type="Gene3D" id="3.30.70.80">
    <property type="entry name" value="Peptidase S8 propeptide/proteinase inhibitor I9"/>
    <property type="match status" value="1"/>
</dbReference>
<dbReference type="InterPro" id="IPR034193">
    <property type="entry name" value="PCSK9_ProteinaseK-like"/>
</dbReference>
<dbReference type="InterPro" id="IPR000209">
    <property type="entry name" value="Peptidase_S8/S53_dom"/>
</dbReference>
<comment type="similarity">
    <text evidence="1 7 8">Belongs to the peptidase S8 family.</text>
</comment>
<evidence type="ECO:0000256" key="5">
    <source>
        <dbReference type="ARBA" id="ARBA00023529"/>
    </source>
</evidence>
<dbReference type="InterPro" id="IPR050131">
    <property type="entry name" value="Peptidase_S8_subtilisin-like"/>
</dbReference>
<dbReference type="PANTHER" id="PTHR43806">
    <property type="entry name" value="PEPTIDASE S8"/>
    <property type="match status" value="1"/>
</dbReference>
<dbReference type="GO" id="GO:0006508">
    <property type="term" value="P:proteolysis"/>
    <property type="evidence" value="ECO:0007669"/>
    <property type="project" value="UniProtKB-KW"/>
</dbReference>
<evidence type="ECO:0000256" key="1">
    <source>
        <dbReference type="ARBA" id="ARBA00011073"/>
    </source>
</evidence>